<evidence type="ECO:0000256" key="1">
    <source>
        <dbReference type="SAM" id="MobiDB-lite"/>
    </source>
</evidence>
<proteinExistence type="predicted"/>
<feature type="compositionally biased region" description="Basic residues" evidence="1">
    <location>
        <begin position="110"/>
        <end position="132"/>
    </location>
</feature>
<protein>
    <submittedName>
        <fullName evidence="2">Uncharacterized protein</fullName>
    </submittedName>
</protein>
<dbReference type="EMBL" id="CADCTF010000118">
    <property type="protein sequence ID" value="CAA9256053.1"/>
    <property type="molecule type" value="Genomic_DNA"/>
</dbReference>
<feature type="compositionally biased region" description="Basic and acidic residues" evidence="1">
    <location>
        <begin position="10"/>
        <end position="19"/>
    </location>
</feature>
<feature type="non-terminal residue" evidence="2">
    <location>
        <position position="1"/>
    </location>
</feature>
<feature type="compositionally biased region" description="Basic and acidic residues" evidence="1">
    <location>
        <begin position="133"/>
        <end position="152"/>
    </location>
</feature>
<feature type="non-terminal residue" evidence="2">
    <location>
        <position position="162"/>
    </location>
</feature>
<feature type="compositionally biased region" description="Basic and acidic residues" evidence="1">
    <location>
        <begin position="48"/>
        <end position="57"/>
    </location>
</feature>
<name>A0A6J4IQ93_9ACTN</name>
<feature type="compositionally biased region" description="Low complexity" evidence="1">
    <location>
        <begin position="88"/>
        <end position="107"/>
    </location>
</feature>
<reference evidence="2" key="1">
    <citation type="submission" date="2020-02" db="EMBL/GenBank/DDBJ databases">
        <authorList>
            <person name="Meier V. D."/>
        </authorList>
    </citation>
    <scope>NUCLEOTIDE SEQUENCE</scope>
    <source>
        <strain evidence="2">AVDCRST_MAG50</strain>
    </source>
</reference>
<accession>A0A6J4IQ93</accession>
<sequence length="162" mass="17252">GQRSVPRPPPHADKRRGTDGEPVAYDLPPAPHRARSVHVRVVVGAPRGRADHAELRAGRRAGGVARHGRCEGLRALPRAALTQRARVPGPRARSGEGARPAAPAGDRPPGHGRHRAEQRRRLAPGHVAPRHRSPGEGHPVDRTHVGHAEGPRAVRGLSRAGL</sequence>
<gene>
    <name evidence="2" type="ORF">AVDCRST_MAG50-2628</name>
</gene>
<organism evidence="2">
    <name type="scientific">uncultured Acidimicrobiales bacterium</name>
    <dbReference type="NCBI Taxonomy" id="310071"/>
    <lineage>
        <taxon>Bacteria</taxon>
        <taxon>Bacillati</taxon>
        <taxon>Actinomycetota</taxon>
        <taxon>Acidimicrobiia</taxon>
        <taxon>Acidimicrobiales</taxon>
        <taxon>environmental samples</taxon>
    </lineage>
</organism>
<feature type="region of interest" description="Disordered" evidence="1">
    <location>
        <begin position="1"/>
        <end position="162"/>
    </location>
</feature>
<dbReference type="AlphaFoldDB" id="A0A6J4IQ93"/>
<evidence type="ECO:0000313" key="2">
    <source>
        <dbReference type="EMBL" id="CAA9256053.1"/>
    </source>
</evidence>